<dbReference type="InterPro" id="IPR001387">
    <property type="entry name" value="Cro/C1-type_HTH"/>
</dbReference>
<dbReference type="PROSITE" id="PS50943">
    <property type="entry name" value="HTH_CROC1"/>
    <property type="match status" value="1"/>
</dbReference>
<name>A0A1T4M568_9FIRM</name>
<dbReference type="Pfam" id="PF13377">
    <property type="entry name" value="Peripla_BP_3"/>
    <property type="match status" value="1"/>
</dbReference>
<evidence type="ECO:0000313" key="6">
    <source>
        <dbReference type="EMBL" id="SJZ61874.1"/>
    </source>
</evidence>
<dbReference type="Gene3D" id="3.40.50.2300">
    <property type="match status" value="2"/>
</dbReference>
<feature type="domain" description="HTH cro/C1-type" evidence="5">
    <location>
        <begin position="2"/>
        <end position="24"/>
    </location>
</feature>
<evidence type="ECO:0000256" key="1">
    <source>
        <dbReference type="ARBA" id="ARBA00023015"/>
    </source>
</evidence>
<dbReference type="SMART" id="SM00354">
    <property type="entry name" value="HTH_LACI"/>
    <property type="match status" value="1"/>
</dbReference>
<dbReference type="PROSITE" id="PS50932">
    <property type="entry name" value="HTH_LACI_2"/>
    <property type="match status" value="1"/>
</dbReference>
<organism evidence="6 7">
    <name type="scientific">Garciella nitratireducens DSM 15102</name>
    <dbReference type="NCBI Taxonomy" id="1121911"/>
    <lineage>
        <taxon>Bacteria</taxon>
        <taxon>Bacillati</taxon>
        <taxon>Bacillota</taxon>
        <taxon>Clostridia</taxon>
        <taxon>Eubacteriales</taxon>
        <taxon>Eubacteriaceae</taxon>
        <taxon>Garciella</taxon>
    </lineage>
</organism>
<feature type="domain" description="HTH lacI-type" evidence="4">
    <location>
        <begin position="2"/>
        <end position="55"/>
    </location>
</feature>
<dbReference type="CDD" id="cd01542">
    <property type="entry name" value="PBP1_TreR-like"/>
    <property type="match status" value="1"/>
</dbReference>
<evidence type="ECO:0000313" key="7">
    <source>
        <dbReference type="Proteomes" id="UP000196365"/>
    </source>
</evidence>
<dbReference type="AlphaFoldDB" id="A0A1T4M568"/>
<evidence type="ECO:0000259" key="5">
    <source>
        <dbReference type="PROSITE" id="PS50943"/>
    </source>
</evidence>
<dbReference type="CDD" id="cd01392">
    <property type="entry name" value="HTH_LacI"/>
    <property type="match status" value="1"/>
</dbReference>
<dbReference type="PANTHER" id="PTHR30146">
    <property type="entry name" value="LACI-RELATED TRANSCRIPTIONAL REPRESSOR"/>
    <property type="match status" value="1"/>
</dbReference>
<dbReference type="Pfam" id="PF00356">
    <property type="entry name" value="LacI"/>
    <property type="match status" value="1"/>
</dbReference>
<dbReference type="EMBL" id="FUWV01000006">
    <property type="protein sequence ID" value="SJZ61874.1"/>
    <property type="molecule type" value="Genomic_DNA"/>
</dbReference>
<keyword evidence="7" id="KW-1185">Reference proteome</keyword>
<dbReference type="InterPro" id="IPR028082">
    <property type="entry name" value="Peripla_BP_I"/>
</dbReference>
<dbReference type="RefSeq" id="WP_087678631.1">
    <property type="nucleotide sequence ID" value="NZ_FUWV01000006.1"/>
</dbReference>
<reference evidence="6 7" key="1">
    <citation type="submission" date="2017-02" db="EMBL/GenBank/DDBJ databases">
        <authorList>
            <person name="Peterson S.W."/>
        </authorList>
    </citation>
    <scope>NUCLEOTIDE SEQUENCE [LARGE SCALE GENOMIC DNA]</scope>
    <source>
        <strain evidence="6 7">DSM 15102</strain>
    </source>
</reference>
<evidence type="ECO:0000259" key="4">
    <source>
        <dbReference type="PROSITE" id="PS50932"/>
    </source>
</evidence>
<evidence type="ECO:0000256" key="3">
    <source>
        <dbReference type="ARBA" id="ARBA00023163"/>
    </source>
</evidence>
<evidence type="ECO:0000256" key="2">
    <source>
        <dbReference type="ARBA" id="ARBA00023125"/>
    </source>
</evidence>
<dbReference type="SUPFAM" id="SSF53822">
    <property type="entry name" value="Periplasmic binding protein-like I"/>
    <property type="match status" value="1"/>
</dbReference>
<dbReference type="GO" id="GO:0000976">
    <property type="term" value="F:transcription cis-regulatory region binding"/>
    <property type="evidence" value="ECO:0007669"/>
    <property type="project" value="TreeGrafter"/>
</dbReference>
<keyword evidence="2" id="KW-0238">DNA-binding</keyword>
<keyword evidence="3" id="KW-0804">Transcription</keyword>
<dbReference type="Proteomes" id="UP000196365">
    <property type="component" value="Unassembled WGS sequence"/>
</dbReference>
<dbReference type="InterPro" id="IPR000843">
    <property type="entry name" value="HTH_LacI"/>
</dbReference>
<dbReference type="InterPro" id="IPR010982">
    <property type="entry name" value="Lambda_DNA-bd_dom_sf"/>
</dbReference>
<accession>A0A1T4M568</accession>
<dbReference type="SUPFAM" id="SSF47413">
    <property type="entry name" value="lambda repressor-like DNA-binding domains"/>
    <property type="match status" value="1"/>
</dbReference>
<dbReference type="PANTHER" id="PTHR30146:SF154">
    <property type="entry name" value="TRANSCRIPTION REGULATOR, MEMBER OF GALR FAMILY"/>
    <property type="match status" value="1"/>
</dbReference>
<dbReference type="PRINTS" id="PR00036">
    <property type="entry name" value="HTHLACI"/>
</dbReference>
<gene>
    <name evidence="6" type="ORF">SAMN02745973_01189</name>
</gene>
<proteinExistence type="predicted"/>
<dbReference type="OrthoDB" id="3180992at2"/>
<dbReference type="InterPro" id="IPR046335">
    <property type="entry name" value="LacI/GalR-like_sensor"/>
</dbReference>
<dbReference type="GO" id="GO:0003700">
    <property type="term" value="F:DNA-binding transcription factor activity"/>
    <property type="evidence" value="ECO:0007669"/>
    <property type="project" value="TreeGrafter"/>
</dbReference>
<sequence length="327" mass="36404">MITISDIAKKAGVAKSTVSRYLNGGCVSQETRKKIDKVVKETGYVPNPFARSLKAKRTYMIGVIIPRLNSPSTNKVLTGMDTTCREKGYQWIITNSNQDQNREIENLYTLAKQKVDGIILLPKKISSKHEKAFEEISTPILVLGQRSKNIPSIIYSDYKAGKTIGEYALKLGHRSFLYVSVSEEDIAVGKERKKGFLDAVKKFPETKIKIITTDFQMDAAYKTALKTLSHLKASFIACATDTIALAFLKAAHQLNLPIPEFISLTGFGGYDTLSFVSPSITTIAYPYYEVGKLAVQQLDRIIQGFKVPNLVEMPHQLIIKESTKSIL</sequence>
<keyword evidence="1" id="KW-0805">Transcription regulation</keyword>
<protein>
    <submittedName>
        <fullName evidence="6">Transcriptional regulator, LacI family</fullName>
    </submittedName>
</protein>
<dbReference type="Gene3D" id="1.10.260.40">
    <property type="entry name" value="lambda repressor-like DNA-binding domains"/>
    <property type="match status" value="1"/>
</dbReference>